<dbReference type="CDD" id="cd08427">
    <property type="entry name" value="PBP2_LTTR_like_2"/>
    <property type="match status" value="1"/>
</dbReference>
<evidence type="ECO:0000256" key="2">
    <source>
        <dbReference type="ARBA" id="ARBA00023015"/>
    </source>
</evidence>
<dbReference type="InterPro" id="IPR005119">
    <property type="entry name" value="LysR_subst-bd"/>
</dbReference>
<comment type="similarity">
    <text evidence="1">Belongs to the LysR transcriptional regulatory family.</text>
</comment>
<dbReference type="PRINTS" id="PR00039">
    <property type="entry name" value="HTHLYSR"/>
</dbReference>
<dbReference type="OrthoDB" id="6654833at2"/>
<dbReference type="AlphaFoldDB" id="A0A2N8SYU1"/>
<dbReference type="Proteomes" id="UP000235897">
    <property type="component" value="Unassembled WGS sequence"/>
</dbReference>
<accession>A0A2N8SYU1</accession>
<keyword evidence="4" id="KW-0804">Transcription</keyword>
<gene>
    <name evidence="6" type="ORF">CXL00_00865</name>
</gene>
<dbReference type="Gene3D" id="3.40.190.290">
    <property type="match status" value="1"/>
</dbReference>
<dbReference type="InterPro" id="IPR036390">
    <property type="entry name" value="WH_DNA-bd_sf"/>
</dbReference>
<dbReference type="PANTHER" id="PTHR30126:SF94">
    <property type="entry name" value="LYSR FAMILY TRANSCRIPTIONAL REGULATOR"/>
    <property type="match status" value="1"/>
</dbReference>
<reference evidence="6 7" key="1">
    <citation type="submission" date="2018-01" db="EMBL/GenBank/DDBJ databases">
        <title>Denitrification phenotypes of diverse strains of Pseudomonas stutzeri.</title>
        <authorList>
            <person name="Milligan D.A."/>
            <person name="Bergaust L."/>
            <person name="Bakken L.R."/>
            <person name="Frostegard A."/>
        </authorList>
    </citation>
    <scope>NUCLEOTIDE SEQUENCE [LARGE SCALE GENOMIC DNA]</scope>
    <source>
        <strain evidence="6 7">28a3</strain>
    </source>
</reference>
<dbReference type="SUPFAM" id="SSF53850">
    <property type="entry name" value="Periplasmic binding protein-like II"/>
    <property type="match status" value="1"/>
</dbReference>
<evidence type="ECO:0000259" key="5">
    <source>
        <dbReference type="PROSITE" id="PS50931"/>
    </source>
</evidence>
<evidence type="ECO:0000256" key="4">
    <source>
        <dbReference type="ARBA" id="ARBA00023163"/>
    </source>
</evidence>
<comment type="caution">
    <text evidence="6">The sequence shown here is derived from an EMBL/GenBank/DDBJ whole genome shotgun (WGS) entry which is preliminary data.</text>
</comment>
<dbReference type="Gene3D" id="1.10.10.10">
    <property type="entry name" value="Winged helix-like DNA-binding domain superfamily/Winged helix DNA-binding domain"/>
    <property type="match status" value="1"/>
</dbReference>
<dbReference type="Pfam" id="PF03466">
    <property type="entry name" value="LysR_substrate"/>
    <property type="match status" value="1"/>
</dbReference>
<organism evidence="6 7">
    <name type="scientific">Stutzerimonas stutzeri</name>
    <name type="common">Pseudomonas stutzeri</name>
    <dbReference type="NCBI Taxonomy" id="316"/>
    <lineage>
        <taxon>Bacteria</taxon>
        <taxon>Pseudomonadati</taxon>
        <taxon>Pseudomonadota</taxon>
        <taxon>Gammaproteobacteria</taxon>
        <taxon>Pseudomonadales</taxon>
        <taxon>Pseudomonadaceae</taxon>
        <taxon>Stutzerimonas</taxon>
    </lineage>
</organism>
<dbReference type="InterPro" id="IPR000847">
    <property type="entry name" value="LysR_HTH_N"/>
</dbReference>
<dbReference type="InterPro" id="IPR036388">
    <property type="entry name" value="WH-like_DNA-bd_sf"/>
</dbReference>
<dbReference type="PROSITE" id="PS50931">
    <property type="entry name" value="HTH_LYSR"/>
    <property type="match status" value="1"/>
</dbReference>
<dbReference type="EMBL" id="POUW01000001">
    <property type="protein sequence ID" value="PNG07652.1"/>
    <property type="molecule type" value="Genomic_DNA"/>
</dbReference>
<evidence type="ECO:0000313" key="6">
    <source>
        <dbReference type="EMBL" id="PNG07652.1"/>
    </source>
</evidence>
<dbReference type="Pfam" id="PF00126">
    <property type="entry name" value="HTH_1"/>
    <property type="match status" value="1"/>
</dbReference>
<dbReference type="PANTHER" id="PTHR30126">
    <property type="entry name" value="HTH-TYPE TRANSCRIPTIONAL REGULATOR"/>
    <property type="match status" value="1"/>
</dbReference>
<dbReference type="SUPFAM" id="SSF46785">
    <property type="entry name" value="Winged helix' DNA-binding domain"/>
    <property type="match status" value="1"/>
</dbReference>
<feature type="domain" description="HTH lysR-type" evidence="5">
    <location>
        <begin position="1"/>
        <end position="57"/>
    </location>
</feature>
<evidence type="ECO:0000256" key="3">
    <source>
        <dbReference type="ARBA" id="ARBA00023125"/>
    </source>
</evidence>
<protein>
    <submittedName>
        <fullName evidence="6">LysR family transcriptional regulator</fullName>
    </submittedName>
</protein>
<evidence type="ECO:0000256" key="1">
    <source>
        <dbReference type="ARBA" id="ARBA00009437"/>
    </source>
</evidence>
<evidence type="ECO:0000313" key="7">
    <source>
        <dbReference type="Proteomes" id="UP000235897"/>
    </source>
</evidence>
<dbReference type="FunFam" id="1.10.10.10:FF:000001">
    <property type="entry name" value="LysR family transcriptional regulator"/>
    <property type="match status" value="1"/>
</dbReference>
<sequence>MIREIKTFLAIARCGSFAGAGNQIGLTQSAVSAQVRNLEEALGLRLFDRTGRSAHLNAAGMRAVPLAEQILETFALMGQPESLSEFSGELRIGAIATVQTGLLPPVLLRLRHEAPGVAPKLVPGVSLNLLSQVDAGDIDLAVMIRPPFALPKELHAERVRLEPFVLITPLEVEGDDPFQLLAEHPLVRYDRGSFGGRQVSHFLRKHRLETRPGLELDELDAIVKMVESGLGVALVPRAGLWLEREPTVRVLSLGEATFHRELMLVSRHSAQQLPLHQVFRRCLRNELCEQQQADACTNVPDIRQGAVLGSPSAP</sequence>
<name>A0A2N8SYU1_STUST</name>
<dbReference type="RefSeq" id="WP_021209277.1">
    <property type="nucleotide sequence ID" value="NZ_JAMOIG010000033.1"/>
</dbReference>
<keyword evidence="3" id="KW-0238">DNA-binding</keyword>
<dbReference type="GO" id="GO:0000976">
    <property type="term" value="F:transcription cis-regulatory region binding"/>
    <property type="evidence" value="ECO:0007669"/>
    <property type="project" value="TreeGrafter"/>
</dbReference>
<keyword evidence="2" id="KW-0805">Transcription regulation</keyword>
<proteinExistence type="inferred from homology"/>
<dbReference type="GO" id="GO:0003700">
    <property type="term" value="F:DNA-binding transcription factor activity"/>
    <property type="evidence" value="ECO:0007669"/>
    <property type="project" value="InterPro"/>
</dbReference>